<dbReference type="InParanoid" id="F4RG98"/>
<proteinExistence type="predicted"/>
<dbReference type="Proteomes" id="UP000001072">
    <property type="component" value="Unassembled WGS sequence"/>
</dbReference>
<keyword evidence="1" id="KW-0732">Signal</keyword>
<accession>F4RG98</accession>
<dbReference type="RefSeq" id="XP_007408290.1">
    <property type="nucleotide sequence ID" value="XM_007408228.1"/>
</dbReference>
<evidence type="ECO:0000256" key="1">
    <source>
        <dbReference type="SAM" id="SignalP"/>
    </source>
</evidence>
<gene>
    <name evidence="2" type="ORF">MELLADRAFT_123806</name>
</gene>
<evidence type="ECO:0000313" key="3">
    <source>
        <dbReference type="Proteomes" id="UP000001072"/>
    </source>
</evidence>
<dbReference type="AlphaFoldDB" id="F4RG98"/>
<feature type="chain" id="PRO_5003321576" evidence="1">
    <location>
        <begin position="25"/>
        <end position="137"/>
    </location>
</feature>
<dbReference type="EMBL" id="GL883100">
    <property type="protein sequence ID" value="EGG08704.1"/>
    <property type="molecule type" value="Genomic_DNA"/>
</dbReference>
<feature type="signal peptide" evidence="1">
    <location>
        <begin position="1"/>
        <end position="24"/>
    </location>
</feature>
<protein>
    <submittedName>
        <fullName evidence="2">Secreted protein</fullName>
    </submittedName>
</protein>
<organism evidence="3">
    <name type="scientific">Melampsora larici-populina (strain 98AG31 / pathotype 3-4-7)</name>
    <name type="common">Poplar leaf rust fungus</name>
    <dbReference type="NCBI Taxonomy" id="747676"/>
    <lineage>
        <taxon>Eukaryota</taxon>
        <taxon>Fungi</taxon>
        <taxon>Dikarya</taxon>
        <taxon>Basidiomycota</taxon>
        <taxon>Pucciniomycotina</taxon>
        <taxon>Pucciniomycetes</taxon>
        <taxon>Pucciniales</taxon>
        <taxon>Melampsoraceae</taxon>
        <taxon>Melampsora</taxon>
    </lineage>
</organism>
<keyword evidence="3" id="KW-1185">Reference proteome</keyword>
<name>F4RG98_MELLP</name>
<dbReference type="GeneID" id="18926483"/>
<dbReference type="VEuPathDB" id="FungiDB:MELLADRAFT_123806"/>
<dbReference type="HOGENOM" id="CLU_150810_0_0_1"/>
<evidence type="ECO:0000313" key="2">
    <source>
        <dbReference type="EMBL" id="EGG08704.1"/>
    </source>
</evidence>
<reference evidence="3" key="1">
    <citation type="journal article" date="2011" name="Proc. Natl. Acad. Sci. U.S.A.">
        <title>Obligate biotrophy features unraveled by the genomic analysis of rust fungi.</title>
        <authorList>
            <person name="Duplessis S."/>
            <person name="Cuomo C.A."/>
            <person name="Lin Y.-C."/>
            <person name="Aerts A."/>
            <person name="Tisserant E."/>
            <person name="Veneault-Fourrey C."/>
            <person name="Joly D.L."/>
            <person name="Hacquard S."/>
            <person name="Amselem J."/>
            <person name="Cantarel B.L."/>
            <person name="Chiu R."/>
            <person name="Coutinho P.M."/>
            <person name="Feau N."/>
            <person name="Field M."/>
            <person name="Frey P."/>
            <person name="Gelhaye E."/>
            <person name="Goldberg J."/>
            <person name="Grabherr M.G."/>
            <person name="Kodira C.D."/>
            <person name="Kohler A."/>
            <person name="Kuees U."/>
            <person name="Lindquist E.A."/>
            <person name="Lucas S.M."/>
            <person name="Mago R."/>
            <person name="Mauceli E."/>
            <person name="Morin E."/>
            <person name="Murat C."/>
            <person name="Pangilinan J.L."/>
            <person name="Park R."/>
            <person name="Pearson M."/>
            <person name="Quesneville H."/>
            <person name="Rouhier N."/>
            <person name="Sakthikumar S."/>
            <person name="Salamov A.A."/>
            <person name="Schmutz J."/>
            <person name="Selles B."/>
            <person name="Shapiro H."/>
            <person name="Tanguay P."/>
            <person name="Tuskan G.A."/>
            <person name="Henrissat B."/>
            <person name="Van de Peer Y."/>
            <person name="Rouze P."/>
            <person name="Ellis J.G."/>
            <person name="Dodds P.N."/>
            <person name="Schein J.E."/>
            <person name="Zhong S."/>
            <person name="Hamelin R.C."/>
            <person name="Grigoriev I.V."/>
            <person name="Szabo L.J."/>
            <person name="Martin F."/>
        </authorList>
    </citation>
    <scope>NUCLEOTIDE SEQUENCE [LARGE SCALE GENOMIC DNA]</scope>
    <source>
        <strain evidence="3">98AG31 / pathotype 3-4-7</strain>
    </source>
</reference>
<sequence>MLKKFLHIAFLVFASWLNVSKVMAAKHVKLYDTSCDVVYLFEYGVAKCGSAYDGHSYDCSPKNCRDGNKNYSVLVDCTHNGSTDQTTSQQDCAQYTYTNDDKNPTLNCINTKGYHYTCPYNKNKGKKIECKGCFMVP</sequence>
<dbReference type="KEGG" id="mlr:MELLADRAFT_123806"/>